<feature type="compositionally biased region" description="Basic and acidic residues" evidence="2">
    <location>
        <begin position="19"/>
        <end position="29"/>
    </location>
</feature>
<feature type="compositionally biased region" description="Basic and acidic residues" evidence="2">
    <location>
        <begin position="44"/>
        <end position="73"/>
    </location>
</feature>
<proteinExistence type="inferred from homology"/>
<comment type="similarity">
    <text evidence="1">Belongs to the UPF0337 (CsbD) family.</text>
</comment>
<feature type="region of interest" description="Disordered" evidence="2">
    <location>
        <begin position="1"/>
        <end position="73"/>
    </location>
</feature>
<gene>
    <name evidence="4" type="ORF">AVDCRST_MAG11-3300</name>
</gene>
<feature type="domain" description="CsbD-like" evidence="3">
    <location>
        <begin position="15"/>
        <end position="61"/>
    </location>
</feature>
<evidence type="ECO:0000256" key="2">
    <source>
        <dbReference type="SAM" id="MobiDB-lite"/>
    </source>
</evidence>
<dbReference type="InterPro" id="IPR008462">
    <property type="entry name" value="CsbD"/>
</dbReference>
<evidence type="ECO:0000259" key="3">
    <source>
        <dbReference type="Pfam" id="PF05532"/>
    </source>
</evidence>
<dbReference type="InterPro" id="IPR036629">
    <property type="entry name" value="YjbJ_sf"/>
</dbReference>
<dbReference type="SUPFAM" id="SSF69047">
    <property type="entry name" value="Hypothetical protein YjbJ"/>
    <property type="match status" value="1"/>
</dbReference>
<dbReference type="Pfam" id="PF05532">
    <property type="entry name" value="CsbD"/>
    <property type="match status" value="1"/>
</dbReference>
<protein>
    <recommendedName>
        <fullName evidence="3">CsbD-like domain-containing protein</fullName>
    </recommendedName>
</protein>
<accession>A0A6J4M1I6</accession>
<evidence type="ECO:0000313" key="4">
    <source>
        <dbReference type="EMBL" id="CAA9347300.1"/>
    </source>
</evidence>
<dbReference type="EMBL" id="CADCTU010000719">
    <property type="protein sequence ID" value="CAA9347300.1"/>
    <property type="molecule type" value="Genomic_DNA"/>
</dbReference>
<reference evidence="4" key="1">
    <citation type="submission" date="2020-02" db="EMBL/GenBank/DDBJ databases">
        <authorList>
            <person name="Meier V. D."/>
        </authorList>
    </citation>
    <scope>NUCLEOTIDE SEQUENCE</scope>
    <source>
        <strain evidence="4">AVDCRST_MAG11</strain>
    </source>
</reference>
<organism evidence="4">
    <name type="scientific">uncultured Gemmatimonadaceae bacterium</name>
    <dbReference type="NCBI Taxonomy" id="246130"/>
    <lineage>
        <taxon>Bacteria</taxon>
        <taxon>Pseudomonadati</taxon>
        <taxon>Gemmatimonadota</taxon>
        <taxon>Gemmatimonadia</taxon>
        <taxon>Gemmatimonadales</taxon>
        <taxon>Gemmatimonadaceae</taxon>
        <taxon>environmental samples</taxon>
    </lineage>
</organism>
<name>A0A6J4M1I6_9BACT</name>
<dbReference type="AlphaFoldDB" id="A0A6J4M1I6"/>
<dbReference type="Gene3D" id="1.10.1470.10">
    <property type="entry name" value="YjbJ"/>
    <property type="match status" value="1"/>
</dbReference>
<evidence type="ECO:0000256" key="1">
    <source>
        <dbReference type="ARBA" id="ARBA00009129"/>
    </source>
</evidence>
<sequence length="73" mass="7807">MADHKNLTQDGFDNSAEGKASDLKGKVKDAVGGLTGDTSLQSEGKMDQAKGKIQDTFGKAERSVDPDNPRNRE</sequence>